<organism evidence="2 3">
    <name type="scientific">Blyttiomyces helicus</name>
    <dbReference type="NCBI Taxonomy" id="388810"/>
    <lineage>
        <taxon>Eukaryota</taxon>
        <taxon>Fungi</taxon>
        <taxon>Fungi incertae sedis</taxon>
        <taxon>Chytridiomycota</taxon>
        <taxon>Chytridiomycota incertae sedis</taxon>
        <taxon>Chytridiomycetes</taxon>
        <taxon>Chytridiomycetes incertae sedis</taxon>
        <taxon>Blyttiomyces</taxon>
    </lineage>
</organism>
<keyword evidence="1" id="KW-0472">Membrane</keyword>
<gene>
    <name evidence="2" type="ORF">BDK51DRAFT_39572</name>
</gene>
<protein>
    <submittedName>
        <fullName evidence="2">Uncharacterized protein</fullName>
    </submittedName>
</protein>
<keyword evidence="1" id="KW-0812">Transmembrane</keyword>
<sequence length="428" mass="46964">MYEAAAIFRIRKLYDQHQFLKVAYLAYSIKCIIAVISCAFGILYVNALVASPPDPNLDEYSTWTRWGTMTDSIISIFNEGLMALGFMYKIFEGQGQGNLKELLSTESFVKFSFIEVGLPKLVHESGGRGGGSMGGLVAAEIVQKDSEKLANITSAFTRASVARTHEYHASGGALLDPPGMKSDPPLGPQAAMIHLASKMIEKSPEEVAALPYFKGAAILASKERAPSRHPAPLPSLGLVHRDTLIGLRRLWLVEKVEEMFDTQVPRLDYSPRRGMPNGWMKEGVWESAAVLPSKEAHLRSSLHISPICPVTAGDHLSQTLSSQFSEPFASPTASERQEILHTLKERQGLDVRDLPRTAESPSFCCLQRCTLIGANTTITTRFIQIVSCVSPVDPVRAQSSHQPFSETFLTRIAPHRGAFQKSGNNPNL</sequence>
<keyword evidence="1" id="KW-1133">Transmembrane helix</keyword>
<evidence type="ECO:0000313" key="3">
    <source>
        <dbReference type="Proteomes" id="UP000269721"/>
    </source>
</evidence>
<feature type="transmembrane region" description="Helical" evidence="1">
    <location>
        <begin position="21"/>
        <end position="45"/>
    </location>
</feature>
<proteinExistence type="predicted"/>
<evidence type="ECO:0000256" key="1">
    <source>
        <dbReference type="SAM" id="Phobius"/>
    </source>
</evidence>
<keyword evidence="3" id="KW-1185">Reference proteome</keyword>
<name>A0A4P9WAG6_9FUNG</name>
<dbReference type="Proteomes" id="UP000269721">
    <property type="component" value="Unassembled WGS sequence"/>
</dbReference>
<dbReference type="AlphaFoldDB" id="A0A4P9WAG6"/>
<reference evidence="3" key="1">
    <citation type="journal article" date="2018" name="Nat. Microbiol.">
        <title>Leveraging single-cell genomics to expand the fungal tree of life.</title>
        <authorList>
            <person name="Ahrendt S.R."/>
            <person name="Quandt C.A."/>
            <person name="Ciobanu D."/>
            <person name="Clum A."/>
            <person name="Salamov A."/>
            <person name="Andreopoulos B."/>
            <person name="Cheng J.F."/>
            <person name="Woyke T."/>
            <person name="Pelin A."/>
            <person name="Henrissat B."/>
            <person name="Reynolds N.K."/>
            <person name="Benny G.L."/>
            <person name="Smith M.E."/>
            <person name="James T.Y."/>
            <person name="Grigoriev I.V."/>
        </authorList>
    </citation>
    <scope>NUCLEOTIDE SEQUENCE [LARGE SCALE GENOMIC DNA]</scope>
</reference>
<evidence type="ECO:0000313" key="2">
    <source>
        <dbReference type="EMBL" id="RKO88503.1"/>
    </source>
</evidence>
<dbReference type="EMBL" id="KZ996669">
    <property type="protein sequence ID" value="RKO88503.1"/>
    <property type="molecule type" value="Genomic_DNA"/>
</dbReference>
<accession>A0A4P9WAG6</accession>